<dbReference type="SFLD" id="SFLDS00005">
    <property type="entry name" value="Isoprenoid_Synthase_Type_I"/>
    <property type="match status" value="1"/>
</dbReference>
<dbReference type="PANTHER" id="PTHR12001">
    <property type="entry name" value="GERANYLGERANYL PYROPHOSPHATE SYNTHASE"/>
    <property type="match status" value="1"/>
</dbReference>
<evidence type="ECO:0000313" key="7">
    <source>
        <dbReference type="EMBL" id="GFP74450.1"/>
    </source>
</evidence>
<dbReference type="SUPFAM" id="SSF48576">
    <property type="entry name" value="Terpenoid synthases"/>
    <property type="match status" value="1"/>
</dbReference>
<organism evidence="7 8">
    <name type="scientific">Clostridium fungisolvens</name>
    <dbReference type="NCBI Taxonomy" id="1604897"/>
    <lineage>
        <taxon>Bacteria</taxon>
        <taxon>Bacillati</taxon>
        <taxon>Bacillota</taxon>
        <taxon>Clostridia</taxon>
        <taxon>Eubacteriales</taxon>
        <taxon>Clostridiaceae</taxon>
        <taxon>Clostridium</taxon>
    </lineage>
</organism>
<dbReference type="AlphaFoldDB" id="A0A6V8SBK5"/>
<dbReference type="InterPro" id="IPR033749">
    <property type="entry name" value="Polyprenyl_synt_CS"/>
</dbReference>
<gene>
    <name evidence="7" type="ORF">bsdtw1_00501</name>
</gene>
<keyword evidence="3 6" id="KW-0808">Transferase</keyword>
<dbReference type="InterPro" id="IPR000092">
    <property type="entry name" value="Polyprenyl_synt"/>
</dbReference>
<dbReference type="Proteomes" id="UP000580568">
    <property type="component" value="Unassembled WGS sequence"/>
</dbReference>
<comment type="similarity">
    <text evidence="2 6">Belongs to the FPP/GGPP synthase family.</text>
</comment>
<evidence type="ECO:0000256" key="2">
    <source>
        <dbReference type="ARBA" id="ARBA00006706"/>
    </source>
</evidence>
<evidence type="ECO:0000256" key="6">
    <source>
        <dbReference type="RuleBase" id="RU004466"/>
    </source>
</evidence>
<name>A0A6V8SBK5_9CLOT</name>
<accession>A0A6V8SBK5</accession>
<reference evidence="7 8" key="1">
    <citation type="submission" date="2020-07" db="EMBL/GenBank/DDBJ databases">
        <title>A new beta-1,3-glucan-decomposing anaerobic bacterium isolated from anoxic soil subjected to biological soil disinfestation.</title>
        <authorList>
            <person name="Ueki A."/>
            <person name="Tonouchi A."/>
        </authorList>
    </citation>
    <scope>NUCLEOTIDE SEQUENCE [LARGE SCALE GENOMIC DNA]</scope>
    <source>
        <strain evidence="7 8">TW1</strain>
    </source>
</reference>
<dbReference type="CDD" id="cd00685">
    <property type="entry name" value="Trans_IPPS_HT"/>
    <property type="match status" value="1"/>
</dbReference>
<comment type="caution">
    <text evidence="7">The sequence shown here is derived from an EMBL/GenBank/DDBJ whole genome shotgun (WGS) entry which is preliminary data.</text>
</comment>
<evidence type="ECO:0000256" key="1">
    <source>
        <dbReference type="ARBA" id="ARBA00001946"/>
    </source>
</evidence>
<dbReference type="GO" id="GO:0046872">
    <property type="term" value="F:metal ion binding"/>
    <property type="evidence" value="ECO:0007669"/>
    <property type="project" value="UniProtKB-KW"/>
</dbReference>
<evidence type="ECO:0000313" key="8">
    <source>
        <dbReference type="Proteomes" id="UP000580568"/>
    </source>
</evidence>
<comment type="cofactor">
    <cofactor evidence="1">
        <name>Mg(2+)</name>
        <dbReference type="ChEBI" id="CHEBI:18420"/>
    </cofactor>
</comment>
<keyword evidence="5" id="KW-0460">Magnesium</keyword>
<sequence length="321" mass="36359">MDKFWSEYPVVNNDLEEVIKIIKKNIKCKEKLVENAILELVNSGGKLLRPAFLIIAARFGEFKEDEIYPLAAVLEMLHMATLVHDDIVDDSKLRRGTETVQSKYGKDYAVYIGDFLFCRCFKILSEHSTLKNIKADSNVMSRICMGEIEQFSSKYNKQVSVKRYLKRISSKTAELFSLSFYSGAAASGCDERLARKLSNIGHNIGMAFQIIDDILDYTGSEEVVGKSIGTDIKQGLYTLPLIYVLEKKNSNLSSILDKESLEDKDIKEIADIVKSFGGIEKSRALAERYTNKAFNLINTLPEGENKNILLKTTEKLLVRFY</sequence>
<evidence type="ECO:0000256" key="4">
    <source>
        <dbReference type="ARBA" id="ARBA00022723"/>
    </source>
</evidence>
<proteinExistence type="inferred from homology"/>
<dbReference type="Pfam" id="PF00348">
    <property type="entry name" value="polyprenyl_synt"/>
    <property type="match status" value="1"/>
</dbReference>
<protein>
    <submittedName>
        <fullName evidence="7">Heptaprenyl diphosphate synthase component 2</fullName>
    </submittedName>
</protein>
<keyword evidence="4" id="KW-0479">Metal-binding</keyword>
<dbReference type="InterPro" id="IPR008949">
    <property type="entry name" value="Isoprenoid_synthase_dom_sf"/>
</dbReference>
<dbReference type="PROSITE" id="PS00723">
    <property type="entry name" value="POLYPRENYL_SYNTHASE_1"/>
    <property type="match status" value="1"/>
</dbReference>
<dbReference type="GO" id="GO:0004659">
    <property type="term" value="F:prenyltransferase activity"/>
    <property type="evidence" value="ECO:0007669"/>
    <property type="project" value="InterPro"/>
</dbReference>
<dbReference type="PROSITE" id="PS00444">
    <property type="entry name" value="POLYPRENYL_SYNTHASE_2"/>
    <property type="match status" value="1"/>
</dbReference>
<dbReference type="PANTHER" id="PTHR12001:SF69">
    <property type="entry name" value="ALL TRANS-POLYPRENYL-DIPHOSPHATE SYNTHASE PDSS1"/>
    <property type="match status" value="1"/>
</dbReference>
<dbReference type="GO" id="GO:0008299">
    <property type="term" value="P:isoprenoid biosynthetic process"/>
    <property type="evidence" value="ECO:0007669"/>
    <property type="project" value="InterPro"/>
</dbReference>
<dbReference type="Gene3D" id="1.10.600.10">
    <property type="entry name" value="Farnesyl Diphosphate Synthase"/>
    <property type="match status" value="1"/>
</dbReference>
<dbReference type="RefSeq" id="WP_183276007.1">
    <property type="nucleotide sequence ID" value="NZ_BLZR01000001.1"/>
</dbReference>
<evidence type="ECO:0000256" key="5">
    <source>
        <dbReference type="ARBA" id="ARBA00022842"/>
    </source>
</evidence>
<keyword evidence="8" id="KW-1185">Reference proteome</keyword>
<dbReference type="EMBL" id="BLZR01000001">
    <property type="protein sequence ID" value="GFP74450.1"/>
    <property type="molecule type" value="Genomic_DNA"/>
</dbReference>
<evidence type="ECO:0000256" key="3">
    <source>
        <dbReference type="ARBA" id="ARBA00022679"/>
    </source>
</evidence>